<sequence length="149" mass="16973">MQMLFRFVLSQNFLMLSCFLIFFSRSCSAWVFFPTLSSNSLMRSSASSSLLLVLSIEFFIAVMSFFISSWLFFISSWFLHILLNLSSILFIHLMTISLNSFSDRLLASIASISFTLFSGDSCFSFICGLFLCLPMIFLLQVFGYAVLLI</sequence>
<evidence type="ECO:0000313" key="2">
    <source>
        <dbReference type="EMBL" id="KAF6319799.1"/>
    </source>
</evidence>
<protein>
    <submittedName>
        <fullName evidence="2">Uncharacterized protein</fullName>
    </submittedName>
</protein>
<keyword evidence="1" id="KW-0472">Membrane</keyword>
<comment type="caution">
    <text evidence="2">The sequence shown here is derived from an EMBL/GenBank/DDBJ whole genome shotgun (WGS) entry which is preliminary data.</text>
</comment>
<dbReference type="PROSITE" id="PS51257">
    <property type="entry name" value="PROKAR_LIPOPROTEIN"/>
    <property type="match status" value="1"/>
</dbReference>
<name>A0A7J7V3T9_MYOMY</name>
<proteinExistence type="predicted"/>
<feature type="transmembrane region" description="Helical" evidence="1">
    <location>
        <begin position="81"/>
        <end position="102"/>
    </location>
</feature>
<accession>A0A7J7V3T9</accession>
<keyword evidence="3" id="KW-1185">Reference proteome</keyword>
<reference evidence="2 3" key="1">
    <citation type="journal article" date="2020" name="Nature">
        <title>Six reference-quality genomes reveal evolution of bat adaptations.</title>
        <authorList>
            <person name="Jebb D."/>
            <person name="Huang Z."/>
            <person name="Pippel M."/>
            <person name="Hughes G.M."/>
            <person name="Lavrichenko K."/>
            <person name="Devanna P."/>
            <person name="Winkler S."/>
            <person name="Jermiin L.S."/>
            <person name="Skirmuntt E.C."/>
            <person name="Katzourakis A."/>
            <person name="Burkitt-Gray L."/>
            <person name="Ray D.A."/>
            <person name="Sullivan K.A.M."/>
            <person name="Roscito J.G."/>
            <person name="Kirilenko B.M."/>
            <person name="Davalos L.M."/>
            <person name="Corthals A.P."/>
            <person name="Power M.L."/>
            <person name="Jones G."/>
            <person name="Ransome R.D."/>
            <person name="Dechmann D.K.N."/>
            <person name="Locatelli A.G."/>
            <person name="Puechmaille S.J."/>
            <person name="Fedrigo O."/>
            <person name="Jarvis E.D."/>
            <person name="Hiller M."/>
            <person name="Vernes S.C."/>
            <person name="Myers E.W."/>
            <person name="Teeling E.C."/>
        </authorList>
    </citation>
    <scope>NUCLEOTIDE SEQUENCE [LARGE SCALE GENOMIC DNA]</scope>
    <source>
        <strain evidence="2">MMyoMyo1</strain>
        <tissue evidence="2">Flight muscle</tissue>
    </source>
</reference>
<evidence type="ECO:0000256" key="1">
    <source>
        <dbReference type="SAM" id="Phobius"/>
    </source>
</evidence>
<keyword evidence="1" id="KW-0812">Transmembrane</keyword>
<feature type="transmembrane region" description="Helical" evidence="1">
    <location>
        <begin position="53"/>
        <end position="74"/>
    </location>
</feature>
<dbReference type="Proteomes" id="UP000527355">
    <property type="component" value="Unassembled WGS sequence"/>
</dbReference>
<gene>
    <name evidence="2" type="ORF">mMyoMyo1_008536</name>
</gene>
<dbReference type="AlphaFoldDB" id="A0A7J7V3T9"/>
<organism evidence="2 3">
    <name type="scientific">Myotis myotis</name>
    <name type="common">Greater mouse-eared bat</name>
    <name type="synonym">Vespertilio myotis</name>
    <dbReference type="NCBI Taxonomy" id="51298"/>
    <lineage>
        <taxon>Eukaryota</taxon>
        <taxon>Metazoa</taxon>
        <taxon>Chordata</taxon>
        <taxon>Craniata</taxon>
        <taxon>Vertebrata</taxon>
        <taxon>Euteleostomi</taxon>
        <taxon>Mammalia</taxon>
        <taxon>Eutheria</taxon>
        <taxon>Laurasiatheria</taxon>
        <taxon>Chiroptera</taxon>
        <taxon>Yangochiroptera</taxon>
        <taxon>Vespertilionidae</taxon>
        <taxon>Myotis</taxon>
    </lineage>
</organism>
<evidence type="ECO:0000313" key="3">
    <source>
        <dbReference type="Proteomes" id="UP000527355"/>
    </source>
</evidence>
<feature type="transmembrane region" description="Helical" evidence="1">
    <location>
        <begin position="122"/>
        <end position="147"/>
    </location>
</feature>
<dbReference type="EMBL" id="JABWUV010000011">
    <property type="protein sequence ID" value="KAF6319799.1"/>
    <property type="molecule type" value="Genomic_DNA"/>
</dbReference>
<keyword evidence="1" id="KW-1133">Transmembrane helix</keyword>